<dbReference type="Pfam" id="PF12680">
    <property type="entry name" value="SnoaL_2"/>
    <property type="match status" value="1"/>
</dbReference>
<protein>
    <submittedName>
        <fullName evidence="2">Nuclear transport factor 2 family protein</fullName>
    </submittedName>
</protein>
<sequence length="148" mass="17442">MINQAKIEQSGVVDEFIALYQALNKDNLHLLAQVYDDNICFIDPMHQVNGLTALTEYFAKLYKNVGYIHFEIKEVLQDDSQASLFWQMQYRHPKLNKGELIRVDGMSQLKFHQRIYFHRDYFDLGQMLYEHLPCMGGLIRLLKDRAAK</sequence>
<proteinExistence type="predicted"/>
<dbReference type="KEGG" id="sbj:CF168_14825"/>
<evidence type="ECO:0000313" key="2">
    <source>
        <dbReference type="EMBL" id="ASK70029.1"/>
    </source>
</evidence>
<dbReference type="AlphaFoldDB" id="A0A220UPF3"/>
<dbReference type="GeneID" id="94727174"/>
<reference evidence="2 3" key="1">
    <citation type="submission" date="2017-07" db="EMBL/GenBank/DDBJ databases">
        <title>Phenotypical and genomic characterization of a clinical isolate of Shewanella bicestrii sp. nov. producing an extended-spectrum beta-lactamase and a new oxacillinase variant.</title>
        <authorList>
            <person name="Jousset A.B."/>
            <person name="Bonnin R.A."/>
            <person name="Girlich D."/>
            <person name="Dabos L."/>
            <person name="Potron A."/>
            <person name="Dortet L."/>
            <person name="Glaser P."/>
            <person name="Naas T."/>
        </authorList>
    </citation>
    <scope>NUCLEOTIDE SEQUENCE [LARGE SCALE GENOMIC DNA]</scope>
    <source>
        <strain evidence="2 3">JAB-1</strain>
    </source>
</reference>
<dbReference type="Gene3D" id="3.10.450.50">
    <property type="match status" value="1"/>
</dbReference>
<dbReference type="SUPFAM" id="SSF54427">
    <property type="entry name" value="NTF2-like"/>
    <property type="match status" value="1"/>
</dbReference>
<dbReference type="InterPro" id="IPR037401">
    <property type="entry name" value="SnoaL-like"/>
</dbReference>
<feature type="domain" description="SnoaL-like" evidence="1">
    <location>
        <begin position="18"/>
        <end position="111"/>
    </location>
</feature>
<name>A0A220UPF3_9GAMM</name>
<evidence type="ECO:0000313" key="3">
    <source>
        <dbReference type="Proteomes" id="UP000198367"/>
    </source>
</evidence>
<dbReference type="EMBL" id="CP022358">
    <property type="protein sequence ID" value="ASK70029.1"/>
    <property type="molecule type" value="Genomic_DNA"/>
</dbReference>
<keyword evidence="3" id="KW-1185">Reference proteome</keyword>
<dbReference type="InterPro" id="IPR032710">
    <property type="entry name" value="NTF2-like_dom_sf"/>
</dbReference>
<gene>
    <name evidence="2" type="ORF">CF168_14825</name>
</gene>
<accession>A0A220UPF3</accession>
<organism evidence="2 3">
    <name type="scientific">Shewanella bicestrii</name>
    <dbReference type="NCBI Taxonomy" id="2018305"/>
    <lineage>
        <taxon>Bacteria</taxon>
        <taxon>Pseudomonadati</taxon>
        <taxon>Pseudomonadota</taxon>
        <taxon>Gammaproteobacteria</taxon>
        <taxon>Alteromonadales</taxon>
        <taxon>Shewanellaceae</taxon>
        <taxon>Shewanella</taxon>
    </lineage>
</organism>
<dbReference type="Proteomes" id="UP000198367">
    <property type="component" value="Chromosome"/>
</dbReference>
<dbReference type="RefSeq" id="WP_011625607.1">
    <property type="nucleotide sequence ID" value="NZ_CP022358.1"/>
</dbReference>
<evidence type="ECO:0000259" key="1">
    <source>
        <dbReference type="Pfam" id="PF12680"/>
    </source>
</evidence>